<feature type="transmembrane region" description="Helical" evidence="1">
    <location>
        <begin position="5"/>
        <end position="26"/>
    </location>
</feature>
<proteinExistence type="predicted"/>
<organism evidence="2 3">
    <name type="scientific">Pelotomaculum propionicicum</name>
    <dbReference type="NCBI Taxonomy" id="258475"/>
    <lineage>
        <taxon>Bacteria</taxon>
        <taxon>Bacillati</taxon>
        <taxon>Bacillota</taxon>
        <taxon>Clostridia</taxon>
        <taxon>Eubacteriales</taxon>
        <taxon>Desulfotomaculaceae</taxon>
        <taxon>Pelotomaculum</taxon>
    </lineage>
</organism>
<comment type="caution">
    <text evidence="2">The sequence shown here is derived from an EMBL/GenBank/DDBJ whole genome shotgun (WGS) entry which is preliminary data.</text>
</comment>
<accession>A0A4Y7RKH7</accession>
<sequence length="73" mass="8393">MILTFLNLGLYIFLGLPIALFLLWFFAIVSNSFFGGPVWLWFTIFLIIGICSCIGKFSEELRKIKKQNEANQS</sequence>
<gene>
    <name evidence="2" type="ORF">Pmgp_03233</name>
</gene>
<keyword evidence="3" id="KW-1185">Reference proteome</keyword>
<evidence type="ECO:0000313" key="2">
    <source>
        <dbReference type="EMBL" id="TEB09301.1"/>
    </source>
</evidence>
<evidence type="ECO:0000313" key="3">
    <source>
        <dbReference type="Proteomes" id="UP000297597"/>
    </source>
</evidence>
<feature type="transmembrane region" description="Helical" evidence="1">
    <location>
        <begin position="38"/>
        <end position="57"/>
    </location>
</feature>
<evidence type="ECO:0000256" key="1">
    <source>
        <dbReference type="SAM" id="Phobius"/>
    </source>
</evidence>
<keyword evidence="1" id="KW-0812">Transmembrane</keyword>
<protein>
    <submittedName>
        <fullName evidence="2">Uncharacterized protein</fullName>
    </submittedName>
</protein>
<dbReference type="AlphaFoldDB" id="A0A4Y7RKH7"/>
<reference evidence="2 3" key="1">
    <citation type="journal article" date="2018" name="Environ. Microbiol.">
        <title>Novel energy conservation strategies and behaviour of Pelotomaculum schinkii driving syntrophic propionate catabolism.</title>
        <authorList>
            <person name="Hidalgo-Ahumada C.A.P."/>
            <person name="Nobu M.K."/>
            <person name="Narihiro T."/>
            <person name="Tamaki H."/>
            <person name="Liu W.T."/>
            <person name="Kamagata Y."/>
            <person name="Stams A.J.M."/>
            <person name="Imachi H."/>
            <person name="Sousa D.Z."/>
        </authorList>
    </citation>
    <scope>NUCLEOTIDE SEQUENCE [LARGE SCALE GENOMIC DNA]</scope>
    <source>
        <strain evidence="2 3">MGP</strain>
    </source>
</reference>
<dbReference type="EMBL" id="QFFZ01000052">
    <property type="protein sequence ID" value="TEB09301.1"/>
    <property type="molecule type" value="Genomic_DNA"/>
</dbReference>
<name>A0A4Y7RKH7_9FIRM</name>
<dbReference type="Proteomes" id="UP000297597">
    <property type="component" value="Unassembled WGS sequence"/>
</dbReference>
<keyword evidence="1" id="KW-1133">Transmembrane helix</keyword>
<keyword evidence="1" id="KW-0472">Membrane</keyword>